<keyword evidence="1" id="KW-1133">Transmembrane helix</keyword>
<keyword evidence="3" id="KW-1185">Reference proteome</keyword>
<evidence type="ECO:0000313" key="2">
    <source>
        <dbReference type="EMBL" id="MCY1012782.1"/>
    </source>
</evidence>
<dbReference type="EMBL" id="JAPNKE010000002">
    <property type="protein sequence ID" value="MCY1012782.1"/>
    <property type="molecule type" value="Genomic_DNA"/>
</dbReference>
<keyword evidence="1" id="KW-0812">Transmembrane</keyword>
<proteinExistence type="predicted"/>
<feature type="transmembrane region" description="Helical" evidence="1">
    <location>
        <begin position="26"/>
        <end position="45"/>
    </location>
</feature>
<dbReference type="RefSeq" id="WP_267776311.1">
    <property type="nucleotide sequence ID" value="NZ_JAPNKE010000002.1"/>
</dbReference>
<dbReference type="SUPFAM" id="SSF47240">
    <property type="entry name" value="Ferritin-like"/>
    <property type="match status" value="1"/>
</dbReference>
<dbReference type="GO" id="GO:0016787">
    <property type="term" value="F:hydrolase activity"/>
    <property type="evidence" value="ECO:0007669"/>
    <property type="project" value="UniProtKB-KW"/>
</dbReference>
<gene>
    <name evidence="2" type="ORF">OV079_46055</name>
</gene>
<name>A0A9X3EYQ5_9BACT</name>
<comment type="caution">
    <text evidence="2">The sequence shown here is derived from an EMBL/GenBank/DDBJ whole genome shotgun (WGS) entry which is preliminary data.</text>
</comment>
<dbReference type="Proteomes" id="UP001150924">
    <property type="component" value="Unassembled WGS sequence"/>
</dbReference>
<evidence type="ECO:0000256" key="1">
    <source>
        <dbReference type="SAM" id="Phobius"/>
    </source>
</evidence>
<reference evidence="2" key="1">
    <citation type="submission" date="2022-11" db="EMBL/GenBank/DDBJ databases">
        <title>Minimal conservation of predation-associated metabolite biosynthetic gene clusters underscores biosynthetic potential of Myxococcota including descriptions for ten novel species: Archangium lansinium sp. nov., Myxococcus landrumus sp. nov., Nannocystis bai.</title>
        <authorList>
            <person name="Ahearne A."/>
            <person name="Stevens C."/>
            <person name="Phillips K."/>
        </authorList>
    </citation>
    <scope>NUCLEOTIDE SEQUENCE</scope>
    <source>
        <strain evidence="2">Na p29</strain>
    </source>
</reference>
<dbReference type="InterPro" id="IPR009078">
    <property type="entry name" value="Ferritin-like_SF"/>
</dbReference>
<keyword evidence="2" id="KW-0378">Hydrolase</keyword>
<sequence length="276" mass="31706">MPHAPADLGPIKPRALDFDLDDMPRYWMAGLPVSTAIGNALHLIFPMGERFFVRAVRHYMSEIEDPTLREQIRGFFGQEGRHAHEHERVFETLRGQGYDIDTFLRVYKRVAFDFIERISPPALRLSVTAALEHYTAIMAEGALASEGTLEMVHPKMQRLLRWHAAEEIEHKAVAFDVLKQVRPSYALRMAGMALATTLLGAFWFAGATMLLRQEKGLGLREIGRQLRATQRREPIIRRVFLRGLREYLRPSFHPWDNDNLELARRSFQMLADEAAA</sequence>
<dbReference type="AlphaFoldDB" id="A0A9X3EYQ5"/>
<dbReference type="InterPro" id="IPR016516">
    <property type="entry name" value="UCP07580"/>
</dbReference>
<feature type="transmembrane region" description="Helical" evidence="1">
    <location>
        <begin position="189"/>
        <end position="211"/>
    </location>
</feature>
<keyword evidence="1" id="KW-0472">Membrane</keyword>
<dbReference type="PANTHER" id="PTHR39456:SF1">
    <property type="entry name" value="METAL-DEPENDENT HYDROLASE"/>
    <property type="match status" value="1"/>
</dbReference>
<protein>
    <submittedName>
        <fullName evidence="2">Metal-dependent hydrolase</fullName>
    </submittedName>
</protein>
<organism evidence="2 3">
    <name type="scientific">Nannocystis pusilla</name>
    <dbReference type="NCBI Taxonomy" id="889268"/>
    <lineage>
        <taxon>Bacteria</taxon>
        <taxon>Pseudomonadati</taxon>
        <taxon>Myxococcota</taxon>
        <taxon>Polyangia</taxon>
        <taxon>Nannocystales</taxon>
        <taxon>Nannocystaceae</taxon>
        <taxon>Nannocystis</taxon>
    </lineage>
</organism>
<evidence type="ECO:0000313" key="3">
    <source>
        <dbReference type="Proteomes" id="UP001150924"/>
    </source>
</evidence>
<accession>A0A9X3EYQ5</accession>
<dbReference type="Pfam" id="PF10118">
    <property type="entry name" value="Metal_hydrol"/>
    <property type="match status" value="1"/>
</dbReference>
<dbReference type="PANTHER" id="PTHR39456">
    <property type="entry name" value="METAL-DEPENDENT HYDROLASE"/>
    <property type="match status" value="1"/>
</dbReference>
<dbReference type="PIRSF" id="PIRSF007580">
    <property type="entry name" value="UCP07580"/>
    <property type="match status" value="1"/>
</dbReference>